<protein>
    <submittedName>
        <fullName evidence="1">Uncharacterized protein</fullName>
    </submittedName>
</protein>
<comment type="caution">
    <text evidence="1">The sequence shown here is derived from an EMBL/GenBank/DDBJ whole genome shotgun (WGS) entry which is preliminary data.</text>
</comment>
<evidence type="ECO:0000313" key="2">
    <source>
        <dbReference type="Proteomes" id="UP001552299"/>
    </source>
</evidence>
<dbReference type="InterPro" id="IPR040256">
    <property type="entry name" value="At4g02000-like"/>
</dbReference>
<gene>
    <name evidence="1" type="ORF">M5K25_010783</name>
</gene>
<keyword evidence="2" id="KW-1185">Reference proteome</keyword>
<dbReference type="PANTHER" id="PTHR31286:SF180">
    <property type="entry name" value="OS10G0362600 PROTEIN"/>
    <property type="match status" value="1"/>
</dbReference>
<evidence type="ECO:0000313" key="1">
    <source>
        <dbReference type="EMBL" id="KAL0918752.1"/>
    </source>
</evidence>
<organism evidence="1 2">
    <name type="scientific">Dendrobium thyrsiflorum</name>
    <name type="common">Pinecone-like raceme dendrobium</name>
    <name type="synonym">Orchid</name>
    <dbReference type="NCBI Taxonomy" id="117978"/>
    <lineage>
        <taxon>Eukaryota</taxon>
        <taxon>Viridiplantae</taxon>
        <taxon>Streptophyta</taxon>
        <taxon>Embryophyta</taxon>
        <taxon>Tracheophyta</taxon>
        <taxon>Spermatophyta</taxon>
        <taxon>Magnoliopsida</taxon>
        <taxon>Liliopsida</taxon>
        <taxon>Asparagales</taxon>
        <taxon>Orchidaceae</taxon>
        <taxon>Epidendroideae</taxon>
        <taxon>Malaxideae</taxon>
        <taxon>Dendrobiinae</taxon>
        <taxon>Dendrobium</taxon>
    </lineage>
</organism>
<proteinExistence type="predicted"/>
<dbReference type="AlphaFoldDB" id="A0ABD0V0Z6"/>
<dbReference type="Proteomes" id="UP001552299">
    <property type="component" value="Unassembled WGS sequence"/>
</dbReference>
<name>A0ABD0V0Z6_DENTH</name>
<accession>A0ABD0V0Z6</accession>
<dbReference type="PANTHER" id="PTHR31286">
    <property type="entry name" value="GLYCINE-RICH CELL WALL STRUCTURAL PROTEIN 1.8-LIKE"/>
    <property type="match status" value="1"/>
</dbReference>
<dbReference type="EMBL" id="JANQDX010000009">
    <property type="protein sequence ID" value="KAL0918752.1"/>
    <property type="molecule type" value="Genomic_DNA"/>
</dbReference>
<sequence length="343" mass="37574">MVATPQGVPPVSLAANRIALFDPGFLNSGSTTCSFKVVIYGSMSCSSFLDLKSTAHCGMTTLWVTEEEVMTLEAPFQFVLVGKFPLRKPKLDLIRHFIFNLKLYGNFSVTVLDPRHVLIKLEKDLYCSCIFVNNAIAVGSRLSVASVLVELDITKQYPNNIWLGPEKLEYVQEVMMNDFPTLSDHCKTSSHHKHECFHLNPSSKKNVPIKSKTAVDTAAPIRPSQNGGLMNEATQDVNVSNLGQIAPPYPVLNDGLSNASMENGTDNISKCLAEGNLFPVNLIPFECNLISANTRFQDTPDGVETPSIAQHNVIPNKIVNDDSSISLDVSKMMACINISSDHS</sequence>
<reference evidence="1 2" key="1">
    <citation type="journal article" date="2024" name="Plant Biotechnol. J.">
        <title>Dendrobium thyrsiflorum genome and its molecular insights into genes involved in important horticultural traits.</title>
        <authorList>
            <person name="Chen B."/>
            <person name="Wang J.Y."/>
            <person name="Zheng P.J."/>
            <person name="Li K.L."/>
            <person name="Liang Y.M."/>
            <person name="Chen X.F."/>
            <person name="Zhang C."/>
            <person name="Zhao X."/>
            <person name="He X."/>
            <person name="Zhang G.Q."/>
            <person name="Liu Z.J."/>
            <person name="Xu Q."/>
        </authorList>
    </citation>
    <scope>NUCLEOTIDE SEQUENCE [LARGE SCALE GENOMIC DNA]</scope>
    <source>
        <strain evidence="1">GZMU011</strain>
    </source>
</reference>